<evidence type="ECO:0000313" key="2">
    <source>
        <dbReference type="EMBL" id="KYC46691.1"/>
    </source>
</evidence>
<name>A0A150IVU2_9EURY</name>
<evidence type="ECO:0000313" key="1">
    <source>
        <dbReference type="EMBL" id="KYC44506.1"/>
    </source>
</evidence>
<accession>A0A150IHP8</accession>
<organism evidence="3 6">
    <name type="scientific">Candidatus Methanofastidiosum methylothiophilum</name>
    <dbReference type="NCBI Taxonomy" id="1705564"/>
    <lineage>
        <taxon>Archaea</taxon>
        <taxon>Methanobacteriati</taxon>
        <taxon>Methanobacteriota</taxon>
        <taxon>Stenosarchaea group</taxon>
        <taxon>Candidatus Methanofastidiosia</taxon>
        <taxon>Candidatus Methanofastidiosales</taxon>
        <taxon>Candidatus Methanofastidiosaceae</taxon>
        <taxon>Candidatus Methanofastidiosum</taxon>
    </lineage>
</organism>
<gene>
    <name evidence="1" type="ORF">APG10_01678</name>
    <name evidence="2" type="ORF">APG11_01733</name>
    <name evidence="3" type="ORF">APG12_01660</name>
</gene>
<evidence type="ECO:0000313" key="3">
    <source>
        <dbReference type="EMBL" id="KYC49131.1"/>
    </source>
</evidence>
<dbReference type="PROSITE" id="PS51257">
    <property type="entry name" value="PROKAR_LIPOPROTEIN"/>
    <property type="match status" value="1"/>
</dbReference>
<dbReference type="Proteomes" id="UP000092403">
    <property type="component" value="Unassembled WGS sequence"/>
</dbReference>
<comment type="caution">
    <text evidence="3">The sequence shown here is derived from an EMBL/GenBank/DDBJ whole genome shotgun (WGS) entry which is preliminary data.</text>
</comment>
<evidence type="ECO:0000313" key="4">
    <source>
        <dbReference type="Proteomes" id="UP000091929"/>
    </source>
</evidence>
<dbReference type="AlphaFoldDB" id="A0A150IVU2"/>
<dbReference type="Proteomes" id="UP000092401">
    <property type="component" value="Unassembled WGS sequence"/>
</dbReference>
<sequence length="339" mass="36808">MKKLVSLLIIGIFAISLLSGCLETSYVNIYPDHVEGCQTRPIIYGLGLDPLCMDQCGSTQNPDCETICANYPLPIQVTLPYTFSVPRCSPNNAREDFKNARTCMDYSGCTPGQECDGISCSTFLLPSNYRCQVVGESYKLEIGYNGTIYVNGTPFGIPGGSITVTFLDRPEEDPDVNELAIIGIPSSITITGDGQGTAGIKFSSICCYECREKSIPAAILYPKIDIEAFKIVGGDTIIQDGKVISSFNISPGTQQTEIQIENRGFFTQNDVRVRVDGLPKGITLDLDPGVQKIKAHKIGTYKATFTVDPDVSSGRYPVVMTAFSLNGTFDRILVEIVVP</sequence>
<protein>
    <submittedName>
        <fullName evidence="3">Uncharacterized protein</fullName>
    </submittedName>
</protein>
<evidence type="ECO:0000313" key="6">
    <source>
        <dbReference type="Proteomes" id="UP000092403"/>
    </source>
</evidence>
<dbReference type="EMBL" id="LNGF01000051">
    <property type="protein sequence ID" value="KYC46691.1"/>
    <property type="molecule type" value="Genomic_DNA"/>
</dbReference>
<reference evidence="4 5" key="1">
    <citation type="journal article" date="2016" name="ISME J.">
        <title>Chasing the elusive Euryarchaeota class WSA2: genomes reveal a uniquely fastidious methyl-reducing methanogen.</title>
        <authorList>
            <person name="Nobu M.K."/>
            <person name="Narihiro T."/>
            <person name="Kuroda K."/>
            <person name="Mei R."/>
            <person name="Liu W.T."/>
        </authorList>
    </citation>
    <scope>NUCLEOTIDE SEQUENCE [LARGE SCALE GENOMIC DNA]</scope>
    <source>
        <strain evidence="1">B03fssc0709_Meth_Bin005</strain>
        <strain evidence="2">B15fssc0709_Meth_Bin003</strain>
        <strain evidence="3">BMIXfssc0709_Meth_Bin006</strain>
    </source>
</reference>
<dbReference type="Proteomes" id="UP000091929">
    <property type="component" value="Unassembled WGS sequence"/>
</dbReference>
<accession>A0A150IVU2</accession>
<dbReference type="EMBL" id="LNGE01000060">
    <property type="protein sequence ID" value="KYC44506.1"/>
    <property type="molecule type" value="Genomic_DNA"/>
</dbReference>
<proteinExistence type="predicted"/>
<evidence type="ECO:0000313" key="5">
    <source>
        <dbReference type="Proteomes" id="UP000092401"/>
    </source>
</evidence>
<dbReference type="EMBL" id="LNJC01000046">
    <property type="protein sequence ID" value="KYC49131.1"/>
    <property type="molecule type" value="Genomic_DNA"/>
</dbReference>
<accession>A0A150INT3</accession>